<feature type="domain" description="Protein kinase" evidence="2">
    <location>
        <begin position="88"/>
        <end position="416"/>
    </location>
</feature>
<dbReference type="AlphaFoldDB" id="A0A2N9GXS8"/>
<dbReference type="InterPro" id="IPR011009">
    <property type="entry name" value="Kinase-like_dom_sf"/>
</dbReference>
<feature type="compositionally biased region" description="Polar residues" evidence="1">
    <location>
        <begin position="1"/>
        <end position="30"/>
    </location>
</feature>
<organism evidence="3">
    <name type="scientific">Fagus sylvatica</name>
    <name type="common">Beechnut</name>
    <dbReference type="NCBI Taxonomy" id="28930"/>
    <lineage>
        <taxon>Eukaryota</taxon>
        <taxon>Viridiplantae</taxon>
        <taxon>Streptophyta</taxon>
        <taxon>Embryophyta</taxon>
        <taxon>Tracheophyta</taxon>
        <taxon>Spermatophyta</taxon>
        <taxon>Magnoliopsida</taxon>
        <taxon>eudicotyledons</taxon>
        <taxon>Gunneridae</taxon>
        <taxon>Pentapetalae</taxon>
        <taxon>rosids</taxon>
        <taxon>fabids</taxon>
        <taxon>Fagales</taxon>
        <taxon>Fagaceae</taxon>
        <taxon>Fagus</taxon>
    </lineage>
</organism>
<evidence type="ECO:0000259" key="2">
    <source>
        <dbReference type="PROSITE" id="PS50011"/>
    </source>
</evidence>
<dbReference type="Gene3D" id="1.10.510.10">
    <property type="entry name" value="Transferase(Phosphotransferase) domain 1"/>
    <property type="match status" value="1"/>
</dbReference>
<gene>
    <name evidence="3" type="ORF">FSB_LOCUS32052</name>
</gene>
<dbReference type="GO" id="GO:0004672">
    <property type="term" value="F:protein kinase activity"/>
    <property type="evidence" value="ECO:0007669"/>
    <property type="project" value="InterPro"/>
</dbReference>
<reference evidence="3" key="1">
    <citation type="submission" date="2018-02" db="EMBL/GenBank/DDBJ databases">
        <authorList>
            <person name="Cohen D.B."/>
            <person name="Kent A.D."/>
        </authorList>
    </citation>
    <scope>NUCLEOTIDE SEQUENCE</scope>
</reference>
<proteinExistence type="predicted"/>
<protein>
    <recommendedName>
        <fullName evidence="2">Protein kinase domain-containing protein</fullName>
    </recommendedName>
</protein>
<accession>A0A2N9GXS8</accession>
<dbReference type="PANTHER" id="PTHR46863:SF1">
    <property type="entry name" value="PROTEIN KINASE SUPERFAMILY PROTEIN"/>
    <property type="match status" value="1"/>
</dbReference>
<dbReference type="PROSITE" id="PS50011">
    <property type="entry name" value="PROTEIN_KINASE_DOM"/>
    <property type="match status" value="1"/>
</dbReference>
<feature type="compositionally biased region" description="Low complexity" evidence="1">
    <location>
        <begin position="271"/>
        <end position="281"/>
    </location>
</feature>
<dbReference type="PANTHER" id="PTHR46863">
    <property type="entry name" value="OS09G0572100 PROTEIN"/>
    <property type="match status" value="1"/>
</dbReference>
<name>A0A2N9GXS8_FAGSY</name>
<feature type="region of interest" description="Disordered" evidence="1">
    <location>
        <begin position="258"/>
        <end position="284"/>
    </location>
</feature>
<dbReference type="EMBL" id="OIVN01002502">
    <property type="protein sequence ID" value="SPD04170.1"/>
    <property type="molecule type" value="Genomic_DNA"/>
</dbReference>
<dbReference type="InterPro" id="IPR000719">
    <property type="entry name" value="Prot_kinase_dom"/>
</dbReference>
<feature type="region of interest" description="Disordered" evidence="1">
    <location>
        <begin position="1"/>
        <end position="76"/>
    </location>
</feature>
<dbReference type="Gene3D" id="3.30.200.20">
    <property type="entry name" value="Phosphorylase Kinase, domain 1"/>
    <property type="match status" value="1"/>
</dbReference>
<dbReference type="Pfam" id="PF00069">
    <property type="entry name" value="Pkinase"/>
    <property type="match status" value="1"/>
</dbReference>
<dbReference type="GO" id="GO:0005524">
    <property type="term" value="F:ATP binding"/>
    <property type="evidence" value="ECO:0007669"/>
    <property type="project" value="InterPro"/>
</dbReference>
<dbReference type="SUPFAM" id="SSF56112">
    <property type="entry name" value="Protein kinase-like (PK-like)"/>
    <property type="match status" value="1"/>
</dbReference>
<sequence length="438" mass="48911">MATNAIEPSSNTRASRTPRTQPTQSQSPRTSRSDPVAQITTTSDPSTSNTNSAHYTTTTTSSSSKRSAETSITSLRDSLPENPHIYSFTELCSATNNFLAKTYTSTSSTRSWRCTLRGKNAIVFQRKFRRKIETQQLRQRLSVICRSHHMSIIKLLGASVSGDHIYLVYDFVEGSNLANCLRNPKNPNFTVLATWISRMQIATDLAHGLDYIHNNTGLNLSSLVHNHIKSSSIIVTEPSFNAKICHFGTAQLCGEIDDETEPKKDTDSEIQEISETTSSSKSKLKRLDSRKKQFEGVRGYMAPEFQVSGIVTQKCDVYAFGVVILELLSGEEPLKYKYDKTKGDFVKTSVIETAIATIDDDISGRLRKWVDRRLSDSFPVDVAEKLIRLAIDCVHVEPDKRPNMTRVAGKISKLYLESRIWSDNVRMPSGISVSLAPR</sequence>
<evidence type="ECO:0000256" key="1">
    <source>
        <dbReference type="SAM" id="MobiDB-lite"/>
    </source>
</evidence>
<feature type="compositionally biased region" description="Low complexity" evidence="1">
    <location>
        <begin position="40"/>
        <end position="74"/>
    </location>
</feature>
<evidence type="ECO:0000313" key="3">
    <source>
        <dbReference type="EMBL" id="SPD04170.1"/>
    </source>
</evidence>